<proteinExistence type="predicted"/>
<dbReference type="AlphaFoldDB" id="A0AAW2UV46"/>
<dbReference type="InterPro" id="IPR054722">
    <property type="entry name" value="PolX-like_BBD"/>
</dbReference>
<reference evidence="2" key="2">
    <citation type="journal article" date="2024" name="Plant">
        <title>Genomic evolution and insights into agronomic trait innovations of Sesamum species.</title>
        <authorList>
            <person name="Miao H."/>
            <person name="Wang L."/>
            <person name="Qu L."/>
            <person name="Liu H."/>
            <person name="Sun Y."/>
            <person name="Le M."/>
            <person name="Wang Q."/>
            <person name="Wei S."/>
            <person name="Zheng Y."/>
            <person name="Lin W."/>
            <person name="Duan Y."/>
            <person name="Cao H."/>
            <person name="Xiong S."/>
            <person name="Wang X."/>
            <person name="Wei L."/>
            <person name="Li C."/>
            <person name="Ma Q."/>
            <person name="Ju M."/>
            <person name="Zhao R."/>
            <person name="Li G."/>
            <person name="Mu C."/>
            <person name="Tian Q."/>
            <person name="Mei H."/>
            <person name="Zhang T."/>
            <person name="Gao T."/>
            <person name="Zhang H."/>
        </authorList>
    </citation>
    <scope>NUCLEOTIDE SEQUENCE</scope>
    <source>
        <strain evidence="2">KEN1</strain>
    </source>
</reference>
<gene>
    <name evidence="2" type="ORF">Slati_3134800</name>
</gene>
<dbReference type="Pfam" id="PF22936">
    <property type="entry name" value="Pol_BBD"/>
    <property type="match status" value="1"/>
</dbReference>
<organism evidence="2">
    <name type="scientific">Sesamum latifolium</name>
    <dbReference type="NCBI Taxonomy" id="2727402"/>
    <lineage>
        <taxon>Eukaryota</taxon>
        <taxon>Viridiplantae</taxon>
        <taxon>Streptophyta</taxon>
        <taxon>Embryophyta</taxon>
        <taxon>Tracheophyta</taxon>
        <taxon>Spermatophyta</taxon>
        <taxon>Magnoliopsida</taxon>
        <taxon>eudicotyledons</taxon>
        <taxon>Gunneridae</taxon>
        <taxon>Pentapetalae</taxon>
        <taxon>asterids</taxon>
        <taxon>lamiids</taxon>
        <taxon>Lamiales</taxon>
        <taxon>Pedaliaceae</taxon>
        <taxon>Sesamum</taxon>
    </lineage>
</organism>
<protein>
    <recommendedName>
        <fullName evidence="1">Retrovirus-related Pol polyprotein from transposon TNT 1-94-like beta-barrel domain-containing protein</fullName>
    </recommendedName>
</protein>
<name>A0AAW2UV46_9LAMI</name>
<dbReference type="EMBL" id="JACGWN010000011">
    <property type="protein sequence ID" value="KAL0421119.1"/>
    <property type="molecule type" value="Genomic_DNA"/>
</dbReference>
<evidence type="ECO:0000313" key="2">
    <source>
        <dbReference type="EMBL" id="KAL0421119.1"/>
    </source>
</evidence>
<accession>A0AAW2UV46</accession>
<feature type="domain" description="Retrovirus-related Pol polyprotein from transposon TNT 1-94-like beta-barrel" evidence="1">
    <location>
        <begin position="178"/>
        <end position="220"/>
    </location>
</feature>
<reference evidence="2" key="1">
    <citation type="submission" date="2020-06" db="EMBL/GenBank/DDBJ databases">
        <authorList>
            <person name="Li T."/>
            <person name="Hu X."/>
            <person name="Zhang T."/>
            <person name="Song X."/>
            <person name="Zhang H."/>
            <person name="Dai N."/>
            <person name="Sheng W."/>
            <person name="Hou X."/>
            <person name="Wei L."/>
        </authorList>
    </citation>
    <scope>NUCLEOTIDE SEQUENCE</scope>
    <source>
        <strain evidence="2">KEN1</strain>
        <tissue evidence="2">Leaf</tissue>
    </source>
</reference>
<dbReference type="PANTHER" id="PTHR47592">
    <property type="entry name" value="PBF68 PROTEIN"/>
    <property type="match status" value="1"/>
</dbReference>
<sequence length="232" mass="26841">MDEAISVSSVIDKLLPSWKDFKHTLKHQKEELSLVQLGSHLRIEESLRAQENYKLKGKDVVGSSSVNMVEDRRTTKTNDRKGKRKDDDVAWWIDSGATTHACKDRGWFKSDGFWGEAMLTACYLLNRVPNKRNKVTPYELWRYLLVRVEIIPRTSMERVVRVKGLRTITQTKDDDVAWWIDSGATTHACKDRGWFKVFQPVDDRSVLHMKNESSAQIVGFVMFTCCTLKMKL</sequence>
<comment type="caution">
    <text evidence="2">The sequence shown here is derived from an EMBL/GenBank/DDBJ whole genome shotgun (WGS) entry which is preliminary data.</text>
</comment>
<evidence type="ECO:0000259" key="1">
    <source>
        <dbReference type="Pfam" id="PF22936"/>
    </source>
</evidence>
<dbReference type="PANTHER" id="PTHR47592:SF29">
    <property type="entry name" value="ZINC FINGER, CCHC-TYPE"/>
    <property type="match status" value="1"/>
</dbReference>